<organism evidence="2">
    <name type="scientific">Hymenolepis diminuta</name>
    <name type="common">Rat tapeworm</name>
    <dbReference type="NCBI Taxonomy" id="6216"/>
    <lineage>
        <taxon>Eukaryota</taxon>
        <taxon>Metazoa</taxon>
        <taxon>Spiralia</taxon>
        <taxon>Lophotrochozoa</taxon>
        <taxon>Platyhelminthes</taxon>
        <taxon>Cestoda</taxon>
        <taxon>Eucestoda</taxon>
        <taxon>Cyclophyllidea</taxon>
        <taxon>Hymenolepididae</taxon>
        <taxon>Hymenolepis</taxon>
    </lineage>
</organism>
<feature type="compositionally biased region" description="Pro residues" evidence="1">
    <location>
        <begin position="21"/>
        <end position="30"/>
    </location>
</feature>
<reference evidence="2" key="1">
    <citation type="submission" date="2017-02" db="UniProtKB">
        <authorList>
            <consortium name="WormBaseParasite"/>
        </authorList>
    </citation>
    <scope>IDENTIFICATION</scope>
</reference>
<dbReference type="AlphaFoldDB" id="A0A0R3SLA8"/>
<feature type="compositionally biased region" description="Polar residues" evidence="1">
    <location>
        <begin position="1"/>
        <end position="11"/>
    </location>
</feature>
<evidence type="ECO:0000313" key="2">
    <source>
        <dbReference type="WBParaSite" id="HDID_0000572301-mRNA-1"/>
    </source>
</evidence>
<protein>
    <submittedName>
        <fullName evidence="2">TPX2_importin domain-containing protein</fullName>
    </submittedName>
</protein>
<name>A0A0R3SLA8_HYMDI</name>
<sequence length="48" mass="5227">LAHVPISTSQLRPPISLRVKPPQPAPPTIPPRISSLHKAATVKKIQMQ</sequence>
<feature type="region of interest" description="Disordered" evidence="1">
    <location>
        <begin position="1"/>
        <end position="33"/>
    </location>
</feature>
<evidence type="ECO:0000256" key="1">
    <source>
        <dbReference type="SAM" id="MobiDB-lite"/>
    </source>
</evidence>
<dbReference type="WBParaSite" id="HDID_0000572301-mRNA-1">
    <property type="protein sequence ID" value="HDID_0000572301-mRNA-1"/>
    <property type="gene ID" value="HDID_0000572301"/>
</dbReference>
<proteinExistence type="predicted"/>
<accession>A0A0R3SLA8</accession>